<protein>
    <submittedName>
        <fullName evidence="2">RCG34837</fullName>
    </submittedName>
</protein>
<sequence length="33" mass="3524">MIMMDFLDEVNSGGKSQSKCGPAPLHGLESWTG</sequence>
<name>A6HKF1_RAT</name>
<proteinExistence type="predicted"/>
<gene>
    <name evidence="2" type="ORF">rCG_34837</name>
</gene>
<feature type="region of interest" description="Disordered" evidence="1">
    <location>
        <begin position="11"/>
        <end position="33"/>
    </location>
</feature>
<accession>A6HKF1</accession>
<dbReference type="Proteomes" id="UP000234681">
    <property type="component" value="Chromosome 10"/>
</dbReference>
<evidence type="ECO:0000256" key="1">
    <source>
        <dbReference type="SAM" id="MobiDB-lite"/>
    </source>
</evidence>
<dbReference type="EMBL" id="CH473948">
    <property type="protein sequence ID" value="EDM06506.1"/>
    <property type="molecule type" value="Genomic_DNA"/>
</dbReference>
<organism evidence="2 3">
    <name type="scientific">Rattus norvegicus</name>
    <name type="common">Rat</name>
    <dbReference type="NCBI Taxonomy" id="10116"/>
    <lineage>
        <taxon>Eukaryota</taxon>
        <taxon>Metazoa</taxon>
        <taxon>Chordata</taxon>
        <taxon>Craniata</taxon>
        <taxon>Vertebrata</taxon>
        <taxon>Euteleostomi</taxon>
        <taxon>Mammalia</taxon>
        <taxon>Eutheria</taxon>
        <taxon>Euarchontoglires</taxon>
        <taxon>Glires</taxon>
        <taxon>Rodentia</taxon>
        <taxon>Myomorpha</taxon>
        <taxon>Muroidea</taxon>
        <taxon>Muridae</taxon>
        <taxon>Murinae</taxon>
        <taxon>Rattus</taxon>
    </lineage>
</organism>
<dbReference type="AlphaFoldDB" id="A6HKF1"/>
<evidence type="ECO:0000313" key="3">
    <source>
        <dbReference type="Proteomes" id="UP000234681"/>
    </source>
</evidence>
<evidence type="ECO:0000313" key="2">
    <source>
        <dbReference type="EMBL" id="EDM06506.1"/>
    </source>
</evidence>
<reference evidence="2 3" key="1">
    <citation type="submission" date="2005-07" db="EMBL/GenBank/DDBJ databases">
        <authorList>
            <person name="Mural R.J."/>
            <person name="Li P.W."/>
            <person name="Adams M.D."/>
            <person name="Amanatides P.G."/>
            <person name="Baden-Tillson H."/>
            <person name="Barnstead M."/>
            <person name="Chin S.H."/>
            <person name="Dew I."/>
            <person name="Evans C.A."/>
            <person name="Ferriera S."/>
            <person name="Flanigan M."/>
            <person name="Fosler C."/>
            <person name="Glodek A."/>
            <person name="Gu Z."/>
            <person name="Holt R.A."/>
            <person name="Jennings D."/>
            <person name="Kraft C.L."/>
            <person name="Lu F."/>
            <person name="Nguyen T."/>
            <person name="Nusskern D.R."/>
            <person name="Pfannkoch C.M."/>
            <person name="Sitter C."/>
            <person name="Sutton G.G."/>
            <person name="Venter J.C."/>
            <person name="Wang Z."/>
            <person name="Woodage T."/>
            <person name="Zheng X.H."/>
            <person name="Zhong F."/>
        </authorList>
    </citation>
    <scope>NUCLEOTIDE SEQUENCE [LARGE SCALE GENOMIC DNA]</scope>
    <source>
        <strain>BN</strain>
        <strain evidence="3">Sprague-Dawley</strain>
    </source>
</reference>